<evidence type="ECO:0000256" key="8">
    <source>
        <dbReference type="RuleBase" id="RU363041"/>
    </source>
</evidence>
<feature type="transmembrane region" description="Helical" evidence="8">
    <location>
        <begin position="121"/>
        <end position="140"/>
    </location>
</feature>
<evidence type="ECO:0000256" key="2">
    <source>
        <dbReference type="ARBA" id="ARBA00009142"/>
    </source>
</evidence>
<comment type="similarity">
    <text evidence="2 8">Belongs to the 4-toluene sulfonate uptake permease (TSUP) (TC 2.A.102) family.</text>
</comment>
<reference evidence="9 10" key="1">
    <citation type="submission" date="2019-12" db="EMBL/GenBank/DDBJ databases">
        <authorList>
            <person name="Lee S.D."/>
        </authorList>
    </citation>
    <scope>NUCLEOTIDE SEQUENCE [LARGE SCALE GENOMIC DNA]</scope>
    <source>
        <strain evidence="9 10">GH1-50</strain>
    </source>
</reference>
<dbReference type="GO" id="GO:0005886">
    <property type="term" value="C:plasma membrane"/>
    <property type="evidence" value="ECO:0007669"/>
    <property type="project" value="UniProtKB-SubCell"/>
</dbReference>
<evidence type="ECO:0000256" key="3">
    <source>
        <dbReference type="ARBA" id="ARBA00022448"/>
    </source>
</evidence>
<evidence type="ECO:0000256" key="4">
    <source>
        <dbReference type="ARBA" id="ARBA00022475"/>
    </source>
</evidence>
<feature type="transmembrane region" description="Helical" evidence="8">
    <location>
        <begin position="192"/>
        <end position="210"/>
    </location>
</feature>
<name>A0A7C9MGP1_9RHOB</name>
<keyword evidence="7 8" id="KW-0472">Membrane</keyword>
<dbReference type="Proteomes" id="UP000480350">
    <property type="component" value="Unassembled WGS sequence"/>
</dbReference>
<keyword evidence="5 8" id="KW-0812">Transmembrane</keyword>
<dbReference type="RefSeq" id="WP_160765632.1">
    <property type="nucleotide sequence ID" value="NZ_WUPT01000004.1"/>
</dbReference>
<organism evidence="9 10">
    <name type="scientific">Kangsaoukella pontilimi</name>
    <dbReference type="NCBI Taxonomy" id="2691042"/>
    <lineage>
        <taxon>Bacteria</taxon>
        <taxon>Pseudomonadati</taxon>
        <taxon>Pseudomonadota</taxon>
        <taxon>Alphaproteobacteria</taxon>
        <taxon>Rhodobacterales</taxon>
        <taxon>Paracoccaceae</taxon>
        <taxon>Kangsaoukella</taxon>
    </lineage>
</organism>
<comment type="subcellular location">
    <subcellularLocation>
        <location evidence="1 8">Cell membrane</location>
        <topology evidence="1 8">Multi-pass membrane protein</topology>
    </subcellularLocation>
</comment>
<comment type="caution">
    <text evidence="9">The sequence shown here is derived from an EMBL/GenBank/DDBJ whole genome shotgun (WGS) entry which is preliminary data.</text>
</comment>
<feature type="transmembrane region" description="Helical" evidence="8">
    <location>
        <begin position="39"/>
        <end position="57"/>
    </location>
</feature>
<keyword evidence="6 8" id="KW-1133">Transmembrane helix</keyword>
<dbReference type="AlphaFoldDB" id="A0A7C9MGP1"/>
<dbReference type="EMBL" id="WUPT01000004">
    <property type="protein sequence ID" value="MXQ09672.1"/>
    <property type="molecule type" value="Genomic_DNA"/>
</dbReference>
<feature type="transmembrane region" description="Helical" evidence="8">
    <location>
        <begin position="64"/>
        <end position="85"/>
    </location>
</feature>
<sequence length="238" mass="24898">MAVPAVIFAGISKAGFGSGAAFAAAPFLALILEPEQAIGLMLPLLMLMDVLTLRPYWRQWDAGATRLLILGGLPGVALGAAFWSAVDEDTIRVLIGAIAIGFVLFKLLGTNLRLSKDGGPMAGLVAGVAAGFTSFVSHAGGPPATVYLLSKGMGKTEYQATTVIVFWVINLAKAVPYGILGMITVETLRAGLFLIPAAVVGVWLGVVAHRSIPERAFFAVTYILLVTTGTKLIWDALT</sequence>
<keyword evidence="10" id="KW-1185">Reference proteome</keyword>
<evidence type="ECO:0000256" key="7">
    <source>
        <dbReference type="ARBA" id="ARBA00023136"/>
    </source>
</evidence>
<evidence type="ECO:0000256" key="5">
    <source>
        <dbReference type="ARBA" id="ARBA00022692"/>
    </source>
</evidence>
<evidence type="ECO:0000313" key="10">
    <source>
        <dbReference type="Proteomes" id="UP000480350"/>
    </source>
</evidence>
<evidence type="ECO:0000256" key="6">
    <source>
        <dbReference type="ARBA" id="ARBA00022989"/>
    </source>
</evidence>
<dbReference type="InterPro" id="IPR002781">
    <property type="entry name" value="TM_pro_TauE-like"/>
</dbReference>
<gene>
    <name evidence="9" type="ORF">GQ651_17645</name>
</gene>
<dbReference type="PANTHER" id="PTHR30269:SF37">
    <property type="entry name" value="MEMBRANE TRANSPORTER PROTEIN"/>
    <property type="match status" value="1"/>
</dbReference>
<keyword evidence="4 8" id="KW-1003">Cell membrane</keyword>
<evidence type="ECO:0000256" key="1">
    <source>
        <dbReference type="ARBA" id="ARBA00004651"/>
    </source>
</evidence>
<dbReference type="Pfam" id="PF01925">
    <property type="entry name" value="TauE"/>
    <property type="match status" value="1"/>
</dbReference>
<feature type="transmembrane region" description="Helical" evidence="8">
    <location>
        <begin position="160"/>
        <end position="180"/>
    </location>
</feature>
<protein>
    <recommendedName>
        <fullName evidence="8">Probable membrane transporter protein</fullName>
    </recommendedName>
</protein>
<accession>A0A7C9MGP1</accession>
<dbReference type="InterPro" id="IPR052017">
    <property type="entry name" value="TSUP"/>
</dbReference>
<reference evidence="9 10" key="2">
    <citation type="submission" date="2020-03" db="EMBL/GenBank/DDBJ databases">
        <title>Kangsaoukella pontilimi gen. nov., sp. nov., a new member of the family Rhodobacteraceae isolated from a tidal mudflat.</title>
        <authorList>
            <person name="Kim I.S."/>
        </authorList>
    </citation>
    <scope>NUCLEOTIDE SEQUENCE [LARGE SCALE GENOMIC DNA]</scope>
    <source>
        <strain evidence="9 10">GH1-50</strain>
    </source>
</reference>
<feature type="transmembrane region" description="Helical" evidence="8">
    <location>
        <begin position="91"/>
        <end position="109"/>
    </location>
</feature>
<proteinExistence type="inferred from homology"/>
<evidence type="ECO:0000313" key="9">
    <source>
        <dbReference type="EMBL" id="MXQ09672.1"/>
    </source>
</evidence>
<keyword evidence="3" id="KW-0813">Transport</keyword>
<feature type="transmembrane region" description="Helical" evidence="8">
    <location>
        <begin position="216"/>
        <end position="234"/>
    </location>
</feature>
<dbReference type="PANTHER" id="PTHR30269">
    <property type="entry name" value="TRANSMEMBRANE PROTEIN YFCA"/>
    <property type="match status" value="1"/>
</dbReference>